<dbReference type="Proteomes" id="UP001066276">
    <property type="component" value="Chromosome 3_2"/>
</dbReference>
<dbReference type="PROSITE" id="PS51257">
    <property type="entry name" value="PROKAR_LIPOPROTEIN"/>
    <property type="match status" value="1"/>
</dbReference>
<dbReference type="EMBL" id="JANPWB010000006">
    <property type="protein sequence ID" value="KAJ1181606.1"/>
    <property type="molecule type" value="Genomic_DNA"/>
</dbReference>
<organism evidence="1 2">
    <name type="scientific">Pleurodeles waltl</name>
    <name type="common">Iberian ribbed newt</name>
    <dbReference type="NCBI Taxonomy" id="8319"/>
    <lineage>
        <taxon>Eukaryota</taxon>
        <taxon>Metazoa</taxon>
        <taxon>Chordata</taxon>
        <taxon>Craniata</taxon>
        <taxon>Vertebrata</taxon>
        <taxon>Euteleostomi</taxon>
        <taxon>Amphibia</taxon>
        <taxon>Batrachia</taxon>
        <taxon>Caudata</taxon>
        <taxon>Salamandroidea</taxon>
        <taxon>Salamandridae</taxon>
        <taxon>Pleurodelinae</taxon>
        <taxon>Pleurodeles</taxon>
    </lineage>
</organism>
<reference evidence="1" key="1">
    <citation type="journal article" date="2022" name="bioRxiv">
        <title>Sequencing and chromosome-scale assembly of the giantPleurodeles waltlgenome.</title>
        <authorList>
            <person name="Brown T."/>
            <person name="Elewa A."/>
            <person name="Iarovenko S."/>
            <person name="Subramanian E."/>
            <person name="Araus A.J."/>
            <person name="Petzold A."/>
            <person name="Susuki M."/>
            <person name="Suzuki K.-i.T."/>
            <person name="Hayashi T."/>
            <person name="Toyoda A."/>
            <person name="Oliveira C."/>
            <person name="Osipova E."/>
            <person name="Leigh N.D."/>
            <person name="Simon A."/>
            <person name="Yun M.H."/>
        </authorList>
    </citation>
    <scope>NUCLEOTIDE SEQUENCE</scope>
    <source>
        <strain evidence="1">20211129_DDA</strain>
        <tissue evidence="1">Liver</tissue>
    </source>
</reference>
<sequence>MPDYTRPSPHLLFWVTACRENQTSLLCLAHTAVPAQRPYDQAAALSRSCRRGPFEALPLSFHGSPPPTAGRGTSVAQARLLWPAQRSHRRAAAILPFSRCGLIFRPPILRRSAAAVRRHMLPEALPFIKLGGSSTRLRLGRQLKRIASGRTGALLLCVHHLLRLALSRVKVQIHFGGLNWVLYDEELRVRLADDTEGDGAYQASTHNRYCKWSPFVYQRFHG</sequence>
<evidence type="ECO:0000313" key="2">
    <source>
        <dbReference type="Proteomes" id="UP001066276"/>
    </source>
</evidence>
<comment type="caution">
    <text evidence="1">The sequence shown here is derived from an EMBL/GenBank/DDBJ whole genome shotgun (WGS) entry which is preliminary data.</text>
</comment>
<name>A0AAV7TYU3_PLEWA</name>
<proteinExistence type="predicted"/>
<accession>A0AAV7TYU3</accession>
<protein>
    <submittedName>
        <fullName evidence="1">Uncharacterized protein</fullName>
    </submittedName>
</protein>
<dbReference type="AlphaFoldDB" id="A0AAV7TYU3"/>
<keyword evidence="2" id="KW-1185">Reference proteome</keyword>
<evidence type="ECO:0000313" key="1">
    <source>
        <dbReference type="EMBL" id="KAJ1181606.1"/>
    </source>
</evidence>
<gene>
    <name evidence="1" type="ORF">NDU88_006811</name>
</gene>